<protein>
    <submittedName>
        <fullName evidence="2">Uncharacterized protein</fullName>
    </submittedName>
</protein>
<reference evidence="2" key="1">
    <citation type="submission" date="2023-03" db="EMBL/GenBank/DDBJ databases">
        <title>Massive genome expansion in bonnet fungi (Mycena s.s.) driven by repeated elements and novel gene families across ecological guilds.</title>
        <authorList>
            <consortium name="Lawrence Berkeley National Laboratory"/>
            <person name="Harder C.B."/>
            <person name="Miyauchi S."/>
            <person name="Viragh M."/>
            <person name="Kuo A."/>
            <person name="Thoen E."/>
            <person name="Andreopoulos B."/>
            <person name="Lu D."/>
            <person name="Skrede I."/>
            <person name="Drula E."/>
            <person name="Henrissat B."/>
            <person name="Morin E."/>
            <person name="Kohler A."/>
            <person name="Barry K."/>
            <person name="LaButti K."/>
            <person name="Morin E."/>
            <person name="Salamov A."/>
            <person name="Lipzen A."/>
            <person name="Mereny Z."/>
            <person name="Hegedus B."/>
            <person name="Baldrian P."/>
            <person name="Stursova M."/>
            <person name="Weitz H."/>
            <person name="Taylor A."/>
            <person name="Grigoriev I.V."/>
            <person name="Nagy L.G."/>
            <person name="Martin F."/>
            <person name="Kauserud H."/>
        </authorList>
    </citation>
    <scope>NUCLEOTIDE SEQUENCE</scope>
    <source>
        <strain evidence="2">9284</strain>
    </source>
</reference>
<feature type="region of interest" description="Disordered" evidence="1">
    <location>
        <begin position="114"/>
        <end position="139"/>
    </location>
</feature>
<feature type="compositionally biased region" description="Acidic residues" evidence="1">
    <location>
        <begin position="265"/>
        <end position="280"/>
    </location>
</feature>
<accession>A0AAD7BM87</accession>
<proteinExistence type="predicted"/>
<gene>
    <name evidence="2" type="ORF">FB45DRAFT_1005564</name>
</gene>
<feature type="region of interest" description="Disordered" evidence="1">
    <location>
        <begin position="210"/>
        <end position="241"/>
    </location>
</feature>
<evidence type="ECO:0000313" key="2">
    <source>
        <dbReference type="EMBL" id="KAJ7624724.1"/>
    </source>
</evidence>
<sequence>MSASPITFQYDGADELDLGCPHSPTSSLRAVFVRSRPTSMAVSDVDPTEFINFPTELSAYGMAPVSVPRIDPAPPVKLRKKKPSADTASVRTMLTTRTAPIRAVRRPVVVVDDDDDDVENVPPTRQDKPLPRRRGTWDGIRGRVSGIFTRKPSSVKQGVSAPAPSPIDDKSTPAPMIIPTPRHTASKFSLRSHANTVGKAAPVSYTVTKAETPAQRKKRVRRSRSFSGFTNMGRGDESDDDLDEATLEATRSAAGFGCLWRYEEEEEDQTGEGVGGDEFEATGLLERGVEF</sequence>
<name>A0AAD7BM87_9AGAR</name>
<dbReference type="Proteomes" id="UP001221142">
    <property type="component" value="Unassembled WGS sequence"/>
</dbReference>
<feature type="region of interest" description="Disordered" evidence="1">
    <location>
        <begin position="152"/>
        <end position="174"/>
    </location>
</feature>
<comment type="caution">
    <text evidence="2">The sequence shown here is derived from an EMBL/GenBank/DDBJ whole genome shotgun (WGS) entry which is preliminary data.</text>
</comment>
<organism evidence="2 3">
    <name type="scientific">Roridomyces roridus</name>
    <dbReference type="NCBI Taxonomy" id="1738132"/>
    <lineage>
        <taxon>Eukaryota</taxon>
        <taxon>Fungi</taxon>
        <taxon>Dikarya</taxon>
        <taxon>Basidiomycota</taxon>
        <taxon>Agaricomycotina</taxon>
        <taxon>Agaricomycetes</taxon>
        <taxon>Agaricomycetidae</taxon>
        <taxon>Agaricales</taxon>
        <taxon>Marasmiineae</taxon>
        <taxon>Mycenaceae</taxon>
        <taxon>Roridomyces</taxon>
    </lineage>
</organism>
<evidence type="ECO:0000256" key="1">
    <source>
        <dbReference type="SAM" id="MobiDB-lite"/>
    </source>
</evidence>
<dbReference type="AlphaFoldDB" id="A0AAD7BM87"/>
<evidence type="ECO:0000313" key="3">
    <source>
        <dbReference type="Proteomes" id="UP001221142"/>
    </source>
</evidence>
<feature type="compositionally biased region" description="Basic residues" evidence="1">
    <location>
        <begin position="215"/>
        <end position="224"/>
    </location>
</feature>
<keyword evidence="3" id="KW-1185">Reference proteome</keyword>
<dbReference type="EMBL" id="JARKIF010000013">
    <property type="protein sequence ID" value="KAJ7624724.1"/>
    <property type="molecule type" value="Genomic_DNA"/>
</dbReference>
<feature type="region of interest" description="Disordered" evidence="1">
    <location>
        <begin position="265"/>
        <end position="291"/>
    </location>
</feature>